<organism evidence="2 3">
    <name type="scientific">Galerina marginata (strain CBS 339.88)</name>
    <dbReference type="NCBI Taxonomy" id="685588"/>
    <lineage>
        <taxon>Eukaryota</taxon>
        <taxon>Fungi</taxon>
        <taxon>Dikarya</taxon>
        <taxon>Basidiomycota</taxon>
        <taxon>Agaricomycotina</taxon>
        <taxon>Agaricomycetes</taxon>
        <taxon>Agaricomycetidae</taxon>
        <taxon>Agaricales</taxon>
        <taxon>Agaricineae</taxon>
        <taxon>Strophariaceae</taxon>
        <taxon>Galerina</taxon>
    </lineage>
</organism>
<feature type="region of interest" description="Disordered" evidence="1">
    <location>
        <begin position="164"/>
        <end position="183"/>
    </location>
</feature>
<dbReference type="AlphaFoldDB" id="A0A067SFX6"/>
<evidence type="ECO:0000313" key="3">
    <source>
        <dbReference type="Proteomes" id="UP000027222"/>
    </source>
</evidence>
<protein>
    <submittedName>
        <fullName evidence="2">Uncharacterized protein</fullName>
    </submittedName>
</protein>
<gene>
    <name evidence="2" type="ORF">GALMADRAFT_148486</name>
</gene>
<dbReference type="EMBL" id="KL142436">
    <property type="protein sequence ID" value="KDR65663.1"/>
    <property type="molecule type" value="Genomic_DNA"/>
</dbReference>
<evidence type="ECO:0000313" key="2">
    <source>
        <dbReference type="EMBL" id="KDR65663.1"/>
    </source>
</evidence>
<evidence type="ECO:0000256" key="1">
    <source>
        <dbReference type="SAM" id="MobiDB-lite"/>
    </source>
</evidence>
<name>A0A067SFX6_GALM3</name>
<proteinExistence type="predicted"/>
<reference evidence="3" key="1">
    <citation type="journal article" date="2014" name="Proc. Natl. Acad. Sci. U.S.A.">
        <title>Extensive sampling of basidiomycete genomes demonstrates inadequacy of the white-rot/brown-rot paradigm for wood decay fungi.</title>
        <authorList>
            <person name="Riley R."/>
            <person name="Salamov A.A."/>
            <person name="Brown D.W."/>
            <person name="Nagy L.G."/>
            <person name="Floudas D."/>
            <person name="Held B.W."/>
            <person name="Levasseur A."/>
            <person name="Lombard V."/>
            <person name="Morin E."/>
            <person name="Otillar R."/>
            <person name="Lindquist E.A."/>
            <person name="Sun H."/>
            <person name="LaButti K.M."/>
            <person name="Schmutz J."/>
            <person name="Jabbour D."/>
            <person name="Luo H."/>
            <person name="Baker S.E."/>
            <person name="Pisabarro A.G."/>
            <person name="Walton J.D."/>
            <person name="Blanchette R.A."/>
            <person name="Henrissat B."/>
            <person name="Martin F."/>
            <person name="Cullen D."/>
            <person name="Hibbett D.S."/>
            <person name="Grigoriev I.V."/>
        </authorList>
    </citation>
    <scope>NUCLEOTIDE SEQUENCE [LARGE SCALE GENOMIC DNA]</scope>
    <source>
        <strain evidence="3">CBS 339.88</strain>
    </source>
</reference>
<keyword evidence="3" id="KW-1185">Reference proteome</keyword>
<accession>A0A067SFX6</accession>
<dbReference type="HOGENOM" id="CLU_1475276_0_0_1"/>
<dbReference type="Proteomes" id="UP000027222">
    <property type="component" value="Unassembled WGS sequence"/>
</dbReference>
<sequence>MDVRVDPDGERAPVLAPPIGLKLRLHAQSTNSRREIFLYNHHQRLLKLSPLPSLRQEVFPKCSMLRPNTNQPTLHVGALLRRRIFISLCDYQHTSVLPSFTTHGLAPALPTRALHLVLTSPPPPPTFDCPCRSNIITAHSNALVPLDCPPLPLSIHPASHLHQRANPEGQDIGQQIDRRLPAT</sequence>